<keyword evidence="1" id="KW-0472">Membrane</keyword>
<keyword evidence="1" id="KW-1133">Transmembrane helix</keyword>
<protein>
    <submittedName>
        <fullName evidence="2">Uncharacterized protein</fullName>
    </submittedName>
</protein>
<feature type="transmembrane region" description="Helical" evidence="1">
    <location>
        <begin position="89"/>
        <end position="109"/>
    </location>
</feature>
<organism evidence="2 3">
    <name type="scientific">Mycolicibacterium nivoides</name>
    <dbReference type="NCBI Taxonomy" id="2487344"/>
    <lineage>
        <taxon>Bacteria</taxon>
        <taxon>Bacillati</taxon>
        <taxon>Actinomycetota</taxon>
        <taxon>Actinomycetes</taxon>
        <taxon>Mycobacteriales</taxon>
        <taxon>Mycobacteriaceae</taxon>
        <taxon>Mycolicibacterium</taxon>
    </lineage>
</organism>
<dbReference type="EMBL" id="JBKBDD010000004">
    <property type="protein sequence ID" value="MFN6544522.1"/>
    <property type="molecule type" value="Genomic_DNA"/>
</dbReference>
<dbReference type="Proteomes" id="UP001635816">
    <property type="component" value="Unassembled WGS sequence"/>
</dbReference>
<keyword evidence="1" id="KW-0812">Transmembrane</keyword>
<dbReference type="RefSeq" id="WP_409543663.1">
    <property type="nucleotide sequence ID" value="NZ_JBKBDD010000004.1"/>
</dbReference>
<proteinExistence type="predicted"/>
<reference evidence="2 3" key="1">
    <citation type="submission" date="2024-12" db="EMBL/GenBank/DDBJ databases">
        <title>The coexistence of Mycolicibacterium septicum and Mycolicibacterium nivoides in clinical samples.</title>
        <authorList>
            <person name="Wang C."/>
            <person name="Feng Y."/>
            <person name="Zong Z."/>
        </authorList>
    </citation>
    <scope>NUCLEOTIDE SEQUENCE [LARGE SCALE GENOMIC DNA]</scope>
    <source>
        <strain evidence="2 3">120309</strain>
    </source>
</reference>
<evidence type="ECO:0000256" key="1">
    <source>
        <dbReference type="SAM" id="Phobius"/>
    </source>
</evidence>
<feature type="transmembrane region" description="Helical" evidence="1">
    <location>
        <begin position="61"/>
        <end position="83"/>
    </location>
</feature>
<evidence type="ECO:0000313" key="3">
    <source>
        <dbReference type="Proteomes" id="UP001635816"/>
    </source>
</evidence>
<gene>
    <name evidence="2" type="ORF">ACK4CT_15120</name>
</gene>
<comment type="caution">
    <text evidence="2">The sequence shown here is derived from an EMBL/GenBank/DDBJ whole genome shotgun (WGS) entry which is preliminary data.</text>
</comment>
<sequence length="115" mass="10663">MGYVGDGCDGMTIAGLLGRVDVAVGVSVSQVVYEFSLNDGVGVGDGKFGGITMYELMGGSVMGGSVVGGVVTGVVGGVVTGVVGGVVTGVVGGVVGAVVTGVVGSVVVAHGSASA</sequence>
<name>A0ABW9L9B7_9MYCO</name>
<accession>A0ABW9L9B7</accession>
<keyword evidence="3" id="KW-1185">Reference proteome</keyword>
<evidence type="ECO:0000313" key="2">
    <source>
        <dbReference type="EMBL" id="MFN6544522.1"/>
    </source>
</evidence>